<dbReference type="AlphaFoldDB" id="A0A8D9AV04"/>
<sequence>MSPTVGCRCQPLCLFFSSSKHFDFFLLSYKIVFSQYSSTFSFSTVFSFFLSFLLLFPPPRFRITHPITNLFYLSPLQPSQPPIPHPHTYLIHLHTYLSHPHTFLFHSHTYLSHPHIYLSHPLTYLCYPLTYLPHSLVLPLHLTTLSLLSHL</sequence>
<organism evidence="2">
    <name type="scientific">Cacopsylla melanoneura</name>
    <dbReference type="NCBI Taxonomy" id="428564"/>
    <lineage>
        <taxon>Eukaryota</taxon>
        <taxon>Metazoa</taxon>
        <taxon>Ecdysozoa</taxon>
        <taxon>Arthropoda</taxon>
        <taxon>Hexapoda</taxon>
        <taxon>Insecta</taxon>
        <taxon>Pterygota</taxon>
        <taxon>Neoptera</taxon>
        <taxon>Paraneoptera</taxon>
        <taxon>Hemiptera</taxon>
        <taxon>Sternorrhyncha</taxon>
        <taxon>Psylloidea</taxon>
        <taxon>Psyllidae</taxon>
        <taxon>Psyllinae</taxon>
        <taxon>Cacopsylla</taxon>
    </lineage>
</organism>
<protein>
    <submittedName>
        <fullName evidence="2">Uncharacterized protein</fullName>
    </submittedName>
</protein>
<feature type="transmembrane region" description="Helical" evidence="1">
    <location>
        <begin position="36"/>
        <end position="56"/>
    </location>
</feature>
<keyword evidence="1" id="KW-1133">Transmembrane helix</keyword>
<reference evidence="2" key="1">
    <citation type="submission" date="2021-05" db="EMBL/GenBank/DDBJ databases">
        <authorList>
            <person name="Alioto T."/>
            <person name="Alioto T."/>
            <person name="Gomez Garrido J."/>
        </authorList>
    </citation>
    <scope>NUCLEOTIDE SEQUENCE</scope>
</reference>
<name>A0A8D9AV04_9HEMI</name>
<evidence type="ECO:0000256" key="1">
    <source>
        <dbReference type="SAM" id="Phobius"/>
    </source>
</evidence>
<dbReference type="EMBL" id="HBUF01584061">
    <property type="protein sequence ID" value="CAG6771202.1"/>
    <property type="molecule type" value="Transcribed_RNA"/>
</dbReference>
<proteinExistence type="predicted"/>
<keyword evidence="1" id="KW-0472">Membrane</keyword>
<evidence type="ECO:0000313" key="2">
    <source>
        <dbReference type="EMBL" id="CAG6771202.1"/>
    </source>
</evidence>
<keyword evidence="1" id="KW-0812">Transmembrane</keyword>
<accession>A0A8D9AV04</accession>